<name>A0A9D8KH32_9DELT</name>
<gene>
    <name evidence="1" type="ORF">JW984_15260</name>
</gene>
<protein>
    <submittedName>
        <fullName evidence="1">Uncharacterized protein</fullName>
    </submittedName>
</protein>
<dbReference type="AlphaFoldDB" id="A0A9D8KH32"/>
<organism evidence="1 2">
    <name type="scientific">Candidatus Zymogenus saltonus</name>
    <dbReference type="NCBI Taxonomy" id="2844893"/>
    <lineage>
        <taxon>Bacteria</taxon>
        <taxon>Deltaproteobacteria</taxon>
        <taxon>Candidatus Zymogenia</taxon>
        <taxon>Candidatus Zymogeniales</taxon>
        <taxon>Candidatus Zymogenaceae</taxon>
        <taxon>Candidatus Zymogenus</taxon>
    </lineage>
</organism>
<reference evidence="1" key="2">
    <citation type="submission" date="2021-01" db="EMBL/GenBank/DDBJ databases">
        <authorList>
            <person name="Hahn C.R."/>
            <person name="Youssef N.H."/>
            <person name="Elshahed M."/>
        </authorList>
    </citation>
    <scope>NUCLEOTIDE SEQUENCE</scope>
    <source>
        <strain evidence="1">Zod_Metabat.24</strain>
    </source>
</reference>
<dbReference type="EMBL" id="JAFGIX010000082">
    <property type="protein sequence ID" value="MBN1574554.1"/>
    <property type="molecule type" value="Genomic_DNA"/>
</dbReference>
<evidence type="ECO:0000313" key="2">
    <source>
        <dbReference type="Proteomes" id="UP000809273"/>
    </source>
</evidence>
<sequence>MSLEDLGLTGLLEVDVGSGWEELGRISALSPKINGEEVVLDTTTSYPIVPEKVLLGKLDFTIEFTWEWIDDIDIWKIIINGGTMTTTTAGTQAVSDEAVVMSGRYDSGGVKGQGTWHSLIYSDDFVPGCTVTVTTLAGGGDTRVENTDYIVDRRKGHIARIHGGAISDGDTVYVDYTYNTFDGKYFTPQSSIELTTFKVRLSKPLTNGDYLRIQHGKACLMPDMELPLKVGEKGSVVGVKSTIRFLKDPYSLYGDNLGRWEIYTP</sequence>
<comment type="caution">
    <text evidence="1">The sequence shown here is derived from an EMBL/GenBank/DDBJ whole genome shotgun (WGS) entry which is preliminary data.</text>
</comment>
<reference evidence="1" key="1">
    <citation type="journal article" date="2021" name="Environ. Microbiol.">
        <title>Genomic characterization of three novel Desulfobacterota classes expand the metabolic and phylogenetic diversity of the phylum.</title>
        <authorList>
            <person name="Murphy C.L."/>
            <person name="Biggerstaff J."/>
            <person name="Eichhorn A."/>
            <person name="Ewing E."/>
            <person name="Shahan R."/>
            <person name="Soriano D."/>
            <person name="Stewart S."/>
            <person name="VanMol K."/>
            <person name="Walker R."/>
            <person name="Walters P."/>
            <person name="Elshahed M.S."/>
            <person name="Youssef N.H."/>
        </authorList>
    </citation>
    <scope>NUCLEOTIDE SEQUENCE</scope>
    <source>
        <strain evidence="1">Zod_Metabat.24</strain>
    </source>
</reference>
<evidence type="ECO:0000313" key="1">
    <source>
        <dbReference type="EMBL" id="MBN1574554.1"/>
    </source>
</evidence>
<accession>A0A9D8KH32</accession>
<dbReference type="Proteomes" id="UP000809273">
    <property type="component" value="Unassembled WGS sequence"/>
</dbReference>
<proteinExistence type="predicted"/>